<organism evidence="4 5">
    <name type="scientific">Meloidogyne hapla</name>
    <name type="common">Root-knot nematode worm</name>
    <dbReference type="NCBI Taxonomy" id="6305"/>
    <lineage>
        <taxon>Eukaryota</taxon>
        <taxon>Metazoa</taxon>
        <taxon>Ecdysozoa</taxon>
        <taxon>Nematoda</taxon>
        <taxon>Chromadorea</taxon>
        <taxon>Rhabditida</taxon>
        <taxon>Tylenchina</taxon>
        <taxon>Tylenchomorpha</taxon>
        <taxon>Tylenchoidea</taxon>
        <taxon>Meloidogynidae</taxon>
        <taxon>Meloidogyninae</taxon>
        <taxon>Meloidogyne</taxon>
    </lineage>
</organism>
<dbReference type="InterPro" id="IPR016187">
    <property type="entry name" value="CTDL_fold"/>
</dbReference>
<dbReference type="Pfam" id="PF00059">
    <property type="entry name" value="Lectin_C"/>
    <property type="match status" value="1"/>
</dbReference>
<feature type="region of interest" description="Disordered" evidence="2">
    <location>
        <begin position="314"/>
        <end position="334"/>
    </location>
</feature>
<evidence type="ECO:0000256" key="1">
    <source>
        <dbReference type="ARBA" id="ARBA00023157"/>
    </source>
</evidence>
<dbReference type="AlphaFoldDB" id="A0A1I8B5T4"/>
<feature type="domain" description="C-type lectin" evidence="3">
    <location>
        <begin position="228"/>
        <end position="357"/>
    </location>
</feature>
<dbReference type="InterPro" id="IPR001304">
    <property type="entry name" value="C-type_lectin-like"/>
</dbReference>
<dbReference type="InterPro" id="IPR050111">
    <property type="entry name" value="C-type_lectin/snaclec_domain"/>
</dbReference>
<protein>
    <submittedName>
        <fullName evidence="5">C-type lectin domain-containing protein</fullName>
    </submittedName>
</protein>
<dbReference type="WBParaSite" id="MhA1_Contig1434.frz3.gene5">
    <property type="protein sequence ID" value="MhA1_Contig1434.frz3.gene5"/>
    <property type="gene ID" value="MhA1_Contig1434.frz3.gene5"/>
</dbReference>
<evidence type="ECO:0000313" key="5">
    <source>
        <dbReference type="WBParaSite" id="MhA1_Contig1434.frz3.gene5"/>
    </source>
</evidence>
<sequence length="373" mass="41189">MMERFFKEENIHNSKNNGNKCTNDWTTFKNPKDGHLYGYKVVVQDMINCFQAERICRSMGAEVVSIHSSEENSFVAKLASSQLEECQNNPLVCAQRVPHTNSADEFLDKILRGFYIGLHRSQFNPSYSSAVVHVWSDGSPCDYGCYDGVVTCDMHIDPWGPCNPSGTNNSFGNGYPEDCTEIYLATPSGMAKWNDISSYHKLGGVICKKSCEEEHNHNICGKDGWPYVGEKEYHAFPLTEPGNYWQAHSICQKQGAQVASIHSQGENDITSALAIGQAGGNLSACSWIGLHSSHGGSKTGFWDDGSNADFGMNVQPGTSPWSEDKNPSIDKDKESQHCQNSCTAIFGNGRWKDLNCDDSCGAVICEKECKNQE</sequence>
<accession>A0A1I8B5T4</accession>
<dbReference type="PROSITE" id="PS00615">
    <property type="entry name" value="C_TYPE_LECTIN_1"/>
    <property type="match status" value="1"/>
</dbReference>
<feature type="compositionally biased region" description="Basic and acidic residues" evidence="2">
    <location>
        <begin position="322"/>
        <end position="334"/>
    </location>
</feature>
<dbReference type="InterPro" id="IPR016186">
    <property type="entry name" value="C-type_lectin-like/link_sf"/>
</dbReference>
<dbReference type="InterPro" id="IPR018378">
    <property type="entry name" value="C-type_lectin_CS"/>
</dbReference>
<dbReference type="Proteomes" id="UP000095281">
    <property type="component" value="Unplaced"/>
</dbReference>
<evidence type="ECO:0000259" key="3">
    <source>
        <dbReference type="PROSITE" id="PS50041"/>
    </source>
</evidence>
<feature type="domain" description="C-type lectin" evidence="3">
    <location>
        <begin position="51"/>
        <end position="195"/>
    </location>
</feature>
<dbReference type="PANTHER" id="PTHR22803">
    <property type="entry name" value="MANNOSE, PHOSPHOLIPASE, LECTIN RECEPTOR RELATED"/>
    <property type="match status" value="1"/>
</dbReference>
<keyword evidence="1" id="KW-1015">Disulfide bond</keyword>
<dbReference type="SMART" id="SM00034">
    <property type="entry name" value="CLECT"/>
    <property type="match status" value="2"/>
</dbReference>
<dbReference type="SUPFAM" id="SSF56436">
    <property type="entry name" value="C-type lectin-like"/>
    <property type="match status" value="2"/>
</dbReference>
<reference evidence="5" key="1">
    <citation type="submission" date="2016-11" db="UniProtKB">
        <authorList>
            <consortium name="WormBaseParasite"/>
        </authorList>
    </citation>
    <scope>IDENTIFICATION</scope>
</reference>
<dbReference type="Gene3D" id="3.10.100.10">
    <property type="entry name" value="Mannose-Binding Protein A, subunit A"/>
    <property type="match status" value="2"/>
</dbReference>
<evidence type="ECO:0000256" key="2">
    <source>
        <dbReference type="SAM" id="MobiDB-lite"/>
    </source>
</evidence>
<keyword evidence="4" id="KW-1185">Reference proteome</keyword>
<proteinExistence type="predicted"/>
<dbReference type="CDD" id="cd00037">
    <property type="entry name" value="CLECT"/>
    <property type="match status" value="2"/>
</dbReference>
<evidence type="ECO:0000313" key="4">
    <source>
        <dbReference type="Proteomes" id="UP000095281"/>
    </source>
</evidence>
<name>A0A1I8B5T4_MELHA</name>
<dbReference type="PROSITE" id="PS50041">
    <property type="entry name" value="C_TYPE_LECTIN_2"/>
    <property type="match status" value="2"/>
</dbReference>